<feature type="region of interest" description="Disordered" evidence="6">
    <location>
        <begin position="490"/>
        <end position="548"/>
    </location>
</feature>
<dbReference type="EC" id="1.-.-.-" evidence="8"/>
<dbReference type="InterPro" id="IPR002937">
    <property type="entry name" value="Amino_oxidase"/>
</dbReference>
<dbReference type="PANTHER" id="PTHR43734">
    <property type="entry name" value="PHYTOENE DESATURASE"/>
    <property type="match status" value="1"/>
</dbReference>
<name>A0ABW4PFR1_9ACTN</name>
<reference evidence="9" key="1">
    <citation type="journal article" date="2019" name="Int. J. Syst. Evol. Microbiol.">
        <title>The Global Catalogue of Microorganisms (GCM) 10K type strain sequencing project: providing services to taxonomists for standard genome sequencing and annotation.</title>
        <authorList>
            <consortium name="The Broad Institute Genomics Platform"/>
            <consortium name="The Broad Institute Genome Sequencing Center for Infectious Disease"/>
            <person name="Wu L."/>
            <person name="Ma J."/>
        </authorList>
    </citation>
    <scope>NUCLEOTIDE SEQUENCE [LARGE SCALE GENOMIC DNA]</scope>
    <source>
        <strain evidence="9">CGMCC 4.7455</strain>
    </source>
</reference>
<evidence type="ECO:0000256" key="5">
    <source>
        <dbReference type="RuleBase" id="RU362075"/>
    </source>
</evidence>
<dbReference type="InterPro" id="IPR014105">
    <property type="entry name" value="Carotenoid/retinoid_OxRdtase"/>
</dbReference>
<organism evidence="8 9">
    <name type="scientific">Streptomyces desertarenae</name>
    <dbReference type="NCBI Taxonomy" id="2666184"/>
    <lineage>
        <taxon>Bacteria</taxon>
        <taxon>Bacillati</taxon>
        <taxon>Actinomycetota</taxon>
        <taxon>Actinomycetes</taxon>
        <taxon>Kitasatosporales</taxon>
        <taxon>Streptomycetaceae</taxon>
        <taxon>Streptomyces</taxon>
    </lineage>
</organism>
<evidence type="ECO:0000313" key="8">
    <source>
        <dbReference type="EMBL" id="MFD1829558.1"/>
    </source>
</evidence>
<dbReference type="NCBIfam" id="TIGR02734">
    <property type="entry name" value="crtI_fam"/>
    <property type="match status" value="1"/>
</dbReference>
<dbReference type="GO" id="GO:0016491">
    <property type="term" value="F:oxidoreductase activity"/>
    <property type="evidence" value="ECO:0007669"/>
    <property type="project" value="UniProtKB-KW"/>
</dbReference>
<evidence type="ECO:0000256" key="4">
    <source>
        <dbReference type="ARBA" id="ARBA00023002"/>
    </source>
</evidence>
<keyword evidence="3 5" id="KW-0125">Carotenoid biosynthesis</keyword>
<dbReference type="PROSITE" id="PS00982">
    <property type="entry name" value="PHYTOENE_DH"/>
    <property type="match status" value="1"/>
</dbReference>
<dbReference type="Pfam" id="PF01593">
    <property type="entry name" value="Amino_oxidase"/>
    <property type="match status" value="1"/>
</dbReference>
<gene>
    <name evidence="8" type="primary">crtI</name>
    <name evidence="8" type="ORF">ACFSJS_07770</name>
</gene>
<accession>A0ABW4PFR1</accession>
<dbReference type="InterPro" id="IPR036188">
    <property type="entry name" value="FAD/NAD-bd_sf"/>
</dbReference>
<dbReference type="RefSeq" id="WP_380898199.1">
    <property type="nucleotide sequence ID" value="NZ_JBHUFU010000003.1"/>
</dbReference>
<protein>
    <submittedName>
        <fullName evidence="8">Phytoene desaturase family protein</fullName>
        <ecNumber evidence="8">1.-.-.-</ecNumber>
    </submittedName>
</protein>
<feature type="compositionally biased region" description="Gly residues" evidence="6">
    <location>
        <begin position="538"/>
        <end position="548"/>
    </location>
</feature>
<proteinExistence type="inferred from homology"/>
<dbReference type="Gene3D" id="3.50.50.60">
    <property type="entry name" value="FAD/NAD(P)-binding domain"/>
    <property type="match status" value="2"/>
</dbReference>
<feature type="compositionally biased region" description="Low complexity" evidence="6">
    <location>
        <begin position="498"/>
        <end position="515"/>
    </location>
</feature>
<feature type="compositionally biased region" description="Low complexity" evidence="6">
    <location>
        <begin position="525"/>
        <end position="537"/>
    </location>
</feature>
<dbReference type="SUPFAM" id="SSF51905">
    <property type="entry name" value="FAD/NAD(P)-binding domain"/>
    <property type="match status" value="1"/>
</dbReference>
<sequence length="548" mass="57011">MKRLREPSDHVVVVGAGLAGLSAALHLLGAGRSVTVVERDTGPGGRAGSTELSGYRIDTGPTVLTMPDLIDEALSAVGSGLAGRVELTGLAPAYRARFADGSTLDVHTDPEAMEAEIARVVGPADAAGYRRLRDWLERLYRVQMRSFIDANFDSPLGLLGADLARLAALGGFGTWHGRVARFLEDERLRRVFSFQALYAGVPPTRALAAYAVIAYMDTVAGVWFPRGGMHAVPRAMADAAEAAGARFVYGAEVTGLERSPGGRATAVRTSDGERLPCDALILTCDLPAAHRLLGGAPRRPVPLRYAPSAVVLHAGGDRTWPDELAHHTLSFGASWEGTFRRLTRTGEPMDDPSLLITRPTATDPALAPPGRHLHYVLAPCPNLVTGPRDWDRFGPRYRDGLVAELERRGLTGFGASIEAERLVTPADWARRGHAAGTPFSAAHTLAQTGPFRPRNLPRGWENVVLAGCGTTPGVGVPTVVVSGKLAAARVTGPGGRASAGRAGAAPGAGRPGARPSRTRLPGTCPAPGAAPAEPAGPAAGGAGGGAPA</sequence>
<evidence type="ECO:0000256" key="3">
    <source>
        <dbReference type="ARBA" id="ARBA00022746"/>
    </source>
</evidence>
<dbReference type="EMBL" id="JBHUFU010000003">
    <property type="protein sequence ID" value="MFD1829558.1"/>
    <property type="molecule type" value="Genomic_DNA"/>
</dbReference>
<comment type="pathway">
    <text evidence="1 5">Carotenoid biosynthesis.</text>
</comment>
<dbReference type="InterPro" id="IPR008150">
    <property type="entry name" value="Phytoene_DH_bac_CS"/>
</dbReference>
<comment type="caution">
    <text evidence="8">The sequence shown here is derived from an EMBL/GenBank/DDBJ whole genome shotgun (WGS) entry which is preliminary data.</text>
</comment>
<evidence type="ECO:0000259" key="7">
    <source>
        <dbReference type="Pfam" id="PF01593"/>
    </source>
</evidence>
<dbReference type="Proteomes" id="UP001597365">
    <property type="component" value="Unassembled WGS sequence"/>
</dbReference>
<evidence type="ECO:0000256" key="1">
    <source>
        <dbReference type="ARBA" id="ARBA00004829"/>
    </source>
</evidence>
<dbReference type="PANTHER" id="PTHR43734:SF1">
    <property type="entry name" value="PHYTOENE DESATURASE"/>
    <property type="match status" value="1"/>
</dbReference>
<comment type="similarity">
    <text evidence="2 5">Belongs to the carotenoid/retinoid oxidoreductase family.</text>
</comment>
<evidence type="ECO:0000313" key="9">
    <source>
        <dbReference type="Proteomes" id="UP001597365"/>
    </source>
</evidence>
<keyword evidence="4 5" id="KW-0560">Oxidoreductase</keyword>
<evidence type="ECO:0000256" key="6">
    <source>
        <dbReference type="SAM" id="MobiDB-lite"/>
    </source>
</evidence>
<feature type="domain" description="Amine oxidase" evidence="7">
    <location>
        <begin position="18"/>
        <end position="490"/>
    </location>
</feature>
<evidence type="ECO:0000256" key="2">
    <source>
        <dbReference type="ARBA" id="ARBA00006046"/>
    </source>
</evidence>
<keyword evidence="9" id="KW-1185">Reference proteome</keyword>